<sequence>MCDAVAYTNENAYAAYTQHIHTLILILRKREKRYNSRVVISPHLFVTDCTQEETSIRLAYMLDRSICTNVTRLTARELCKQGHVESRKERTIQKLEELDNTVRKHPTNIVRNIRNCKTAAEERSVVAKECALIRTAFKEEDNVYRHRNVAKLLFINMLGYPTYFGQIECLKLIASNKFSFKRIGYLGLTILLDENTDILMLVTNSIKNDLRNNNQYINGLALCALGNIANSEMCSSLRQEILDMMNINNPYIKKKAIMCAIRILKKTNDIEDLFIERINNLLDDRNHGVISAGISLMISLIEKKPHYKHVLKGYTNKIVKILKGCVMSGYSHGAEYDIYGINDPFLQVKILKLLKYLNSDSGYGGTTGSRSGSNSRMNRVQQSGGDVYDMEEVNSVLAQVATNTDSLKNVGNAILYECVKTITYISTDPGLLVLAVNVLGKFLQNTDNNIRYVGLCTLQKLLKKDPKTLHIYRNTIIECLKDQDISIRKKALDVAFALITKDSLKVMVKELLNYLLVADMEIKSDIVSNICVAINKYSPDVQYLLDTYIKLFCLAGNFIQDHIKDDFIYYLLQNPEFHSYVVFKIFFSIRENIDQYALIQVGVWCIGELGDLLIQEKNIGPDEEVITVTHEDVFHLLDKIVKTYEHNQIKELHNINIKDPIHNIIYNKQLSIFESNASNTTTCSSNNDNTYVCCNINEYANNDDTNIILQYILMCLNKLTVRFPSQKNKIEKLIEKYKKNKCIEIQQRACEFHELMNPQWDDIRDSVLLRIPPGNKKMNRKKNTTQEDLEVETSIDDDLSHAQDIAGGMSTKIDSKMDNTINDNASAACVDLLDLDDVLGLQTTPSSNDHNDLKSNRNKMDIHEQHSVNTNEFLKISTSPKKEEQHTLDFIPNYNNREQNDINSEIVKKKNEDILVDLFGNISIDEPKKNLQYRSANSGENPLDILMDDAKTTQKNDLLNLTLTDEVVENPIKIEPLRVYDKNGIEIVFHFEKENLDVETTTIKAIYSNKLDIPISSFVFEAVVPNYVKLEILIASSSELLPYGENKITQNLKVVNKLFRKKPVLMKVRLSYMKKGEHFQDFINIGNFPDVL</sequence>
<dbReference type="PANTHER" id="PTHR22780">
    <property type="entry name" value="ADAPTIN, ALPHA/GAMMA/EPSILON"/>
    <property type="match status" value="1"/>
</dbReference>
<evidence type="ECO:0000256" key="7">
    <source>
        <dbReference type="ARBA" id="ARBA00023136"/>
    </source>
</evidence>
<evidence type="ECO:0000256" key="5">
    <source>
        <dbReference type="ARBA" id="ARBA00022927"/>
    </source>
</evidence>
<reference evidence="10" key="2">
    <citation type="submission" date="2016-05" db="EMBL/GenBank/DDBJ databases">
        <authorList>
            <person name="Lavstsen T."/>
            <person name="Jespersen J.S."/>
        </authorList>
    </citation>
    <scope>NUCLEOTIDE SEQUENCE [LARGE SCALE GENOMIC DNA]</scope>
</reference>
<evidence type="ECO:0000256" key="2">
    <source>
        <dbReference type="ARBA" id="ARBA00004555"/>
    </source>
</evidence>
<dbReference type="PIRSF" id="PIRSF037091">
    <property type="entry name" value="AP2_complex_alpha"/>
    <property type="match status" value="1"/>
</dbReference>
<comment type="subcellular location">
    <subcellularLocation>
        <location evidence="2">Golgi apparatus</location>
    </subcellularLocation>
    <subcellularLocation>
        <location evidence="1">Membrane</location>
        <location evidence="1">Coated pit</location>
        <topology evidence="1">Peripheral membrane protein</topology>
        <orientation evidence="1">Cytoplasmic side</orientation>
    </subcellularLocation>
</comment>
<keyword evidence="4" id="KW-0254">Endocytosis</keyword>
<accession>A0A1A8W5Z5</accession>
<keyword evidence="8" id="KW-0168">Coated pit</keyword>
<dbReference type="PROSITE" id="PS50180">
    <property type="entry name" value="GAE"/>
    <property type="match status" value="1"/>
</dbReference>
<evidence type="ECO:0000256" key="1">
    <source>
        <dbReference type="ARBA" id="ARBA00004277"/>
    </source>
</evidence>
<keyword evidence="3" id="KW-0813">Transport</keyword>
<proteinExistence type="predicted"/>
<dbReference type="Gene3D" id="1.25.10.10">
    <property type="entry name" value="Leucine-rich Repeat Variant"/>
    <property type="match status" value="1"/>
</dbReference>
<dbReference type="Gene3D" id="2.60.40.1230">
    <property type="match status" value="1"/>
</dbReference>
<dbReference type="Pfam" id="PF02883">
    <property type="entry name" value="Alpha_adaptinC2"/>
    <property type="match status" value="1"/>
</dbReference>
<protein>
    <submittedName>
        <fullName evidence="10">Adapter-related protein complex 1 gamma 2 subunit</fullName>
    </submittedName>
</protein>
<dbReference type="InterPro" id="IPR050840">
    <property type="entry name" value="Adaptor_Complx_Large_Subunit"/>
</dbReference>
<dbReference type="InterPro" id="IPR016024">
    <property type="entry name" value="ARM-type_fold"/>
</dbReference>
<dbReference type="GO" id="GO:0006886">
    <property type="term" value="P:intracellular protein transport"/>
    <property type="evidence" value="ECO:0007669"/>
    <property type="project" value="InterPro"/>
</dbReference>
<dbReference type="InterPro" id="IPR008153">
    <property type="entry name" value="GAE_dom"/>
</dbReference>
<evidence type="ECO:0000259" key="9">
    <source>
        <dbReference type="PROSITE" id="PS50180"/>
    </source>
</evidence>
<dbReference type="SUPFAM" id="SSF48371">
    <property type="entry name" value="ARM repeat"/>
    <property type="match status" value="1"/>
</dbReference>
<dbReference type="AlphaFoldDB" id="A0A1A8W5Z5"/>
<dbReference type="InterPro" id="IPR017104">
    <property type="entry name" value="AP2_complex_asu"/>
</dbReference>
<dbReference type="GO" id="GO:0072583">
    <property type="term" value="P:clathrin-dependent endocytosis"/>
    <property type="evidence" value="ECO:0007669"/>
    <property type="project" value="InterPro"/>
</dbReference>
<dbReference type="GO" id="GO:0030122">
    <property type="term" value="C:AP-2 adaptor complex"/>
    <property type="evidence" value="ECO:0007669"/>
    <property type="project" value="InterPro"/>
</dbReference>
<name>A0A1A8W5Z5_PLAOA</name>
<feature type="domain" description="GAE" evidence="9">
    <location>
        <begin position="972"/>
        <end position="1089"/>
    </location>
</feature>
<organism evidence="10 13">
    <name type="scientific">Plasmodium ovale curtisi</name>
    <dbReference type="NCBI Taxonomy" id="864141"/>
    <lineage>
        <taxon>Eukaryota</taxon>
        <taxon>Sar</taxon>
        <taxon>Alveolata</taxon>
        <taxon>Apicomplexa</taxon>
        <taxon>Aconoidasida</taxon>
        <taxon>Haemosporida</taxon>
        <taxon>Plasmodiidae</taxon>
        <taxon>Plasmodium</taxon>
        <taxon>Plasmodium (Plasmodium)</taxon>
    </lineage>
</organism>
<evidence type="ECO:0000256" key="6">
    <source>
        <dbReference type="ARBA" id="ARBA00023034"/>
    </source>
</evidence>
<dbReference type="InterPro" id="IPR008152">
    <property type="entry name" value="Clathrin_a/b/g-adaptin_app_Ig"/>
</dbReference>
<dbReference type="Pfam" id="PF01602">
    <property type="entry name" value="Adaptin_N"/>
    <property type="match status" value="1"/>
</dbReference>
<dbReference type="InterPro" id="IPR013041">
    <property type="entry name" value="Clathrin_app_Ig-like_sf"/>
</dbReference>
<evidence type="ECO:0000313" key="13">
    <source>
        <dbReference type="Proteomes" id="UP000078560"/>
    </source>
</evidence>
<keyword evidence="6" id="KW-0333">Golgi apparatus</keyword>
<gene>
    <name evidence="11" type="ORF">POVCU1_034990</name>
    <name evidence="10" type="ORF">POVCU2_0037990</name>
</gene>
<dbReference type="EMBL" id="FLQU01000504">
    <property type="protein sequence ID" value="SBS86578.1"/>
    <property type="molecule type" value="Genomic_DNA"/>
</dbReference>
<dbReference type="InterPro" id="IPR002553">
    <property type="entry name" value="Clathrin/coatomer_adapt-like_N"/>
</dbReference>
<evidence type="ECO:0000256" key="3">
    <source>
        <dbReference type="ARBA" id="ARBA00022448"/>
    </source>
</evidence>
<evidence type="ECO:0000256" key="4">
    <source>
        <dbReference type="ARBA" id="ARBA00022583"/>
    </source>
</evidence>
<evidence type="ECO:0000256" key="8">
    <source>
        <dbReference type="ARBA" id="ARBA00023176"/>
    </source>
</evidence>
<dbReference type="GO" id="GO:0005794">
    <property type="term" value="C:Golgi apparatus"/>
    <property type="evidence" value="ECO:0007669"/>
    <property type="project" value="UniProtKB-SubCell"/>
</dbReference>
<evidence type="ECO:0000313" key="12">
    <source>
        <dbReference type="Proteomes" id="UP000078546"/>
    </source>
</evidence>
<keyword evidence="7" id="KW-0472">Membrane</keyword>
<dbReference type="Proteomes" id="UP000078546">
    <property type="component" value="Unassembled WGS sequence"/>
</dbReference>
<dbReference type="Proteomes" id="UP000078560">
    <property type="component" value="Unassembled WGS sequence"/>
</dbReference>
<dbReference type="EMBL" id="FLQV01000643">
    <property type="protein sequence ID" value="SBS96991.1"/>
    <property type="molecule type" value="Genomic_DNA"/>
</dbReference>
<dbReference type="InterPro" id="IPR011989">
    <property type="entry name" value="ARM-like"/>
</dbReference>
<reference evidence="12 13" key="1">
    <citation type="submission" date="2016-05" db="EMBL/GenBank/DDBJ databases">
        <authorList>
            <person name="Naeem Raeece"/>
        </authorList>
    </citation>
    <scope>NUCLEOTIDE SEQUENCE [LARGE SCALE GENOMIC DNA]</scope>
</reference>
<evidence type="ECO:0000313" key="10">
    <source>
        <dbReference type="EMBL" id="SBS86578.1"/>
    </source>
</evidence>
<dbReference type="GO" id="GO:0035615">
    <property type="term" value="F:clathrin adaptor activity"/>
    <property type="evidence" value="ECO:0007669"/>
    <property type="project" value="InterPro"/>
</dbReference>
<dbReference type="SUPFAM" id="SSF49348">
    <property type="entry name" value="Clathrin adaptor appendage domain"/>
    <property type="match status" value="1"/>
</dbReference>
<keyword evidence="5" id="KW-0653">Protein transport</keyword>
<dbReference type="SMART" id="SM00809">
    <property type="entry name" value="Alpha_adaptinC2"/>
    <property type="match status" value="1"/>
</dbReference>
<evidence type="ECO:0000313" key="11">
    <source>
        <dbReference type="EMBL" id="SBS96991.1"/>
    </source>
</evidence>